<dbReference type="Proteomes" id="UP000563524">
    <property type="component" value="Unassembled WGS sequence"/>
</dbReference>
<dbReference type="PANTHER" id="PTHR35869">
    <property type="entry name" value="OUTER-MEMBRANE LIPOPROTEIN CARRIER PROTEIN"/>
    <property type="match status" value="1"/>
</dbReference>
<organism evidence="2 3">
    <name type="scientific">Parvularcula dongshanensis</name>
    <dbReference type="NCBI Taxonomy" id="1173995"/>
    <lineage>
        <taxon>Bacteria</taxon>
        <taxon>Pseudomonadati</taxon>
        <taxon>Pseudomonadota</taxon>
        <taxon>Alphaproteobacteria</taxon>
        <taxon>Parvularculales</taxon>
        <taxon>Parvularculaceae</taxon>
        <taxon>Parvularcula</taxon>
    </lineage>
</organism>
<comment type="caution">
    <text evidence="2">The sequence shown here is derived from an EMBL/GenBank/DDBJ whole genome shotgun (WGS) entry which is preliminary data.</text>
</comment>
<sequence>MIIPLLVLLASQAASPAPSEPELASAEAAPLDLPEAPLALGGLSDEEVYARAAAALEAVDTLQARFVQTAPSGSVSSGEVYLDRPGRLRFDYDEPSAQEVVATGGLVYVHDADLETTDSYPVSKTPLRFLLSKRIDTEGAQLLAVRRTPDEVSLTLEAADDELTGEVALVFAVDGDDLTLSRWAVFDPRGGVTVVSLEGVETGGKLSRNLFRIPEAGGAFVRDRR</sequence>
<dbReference type="RefSeq" id="WP_183815650.1">
    <property type="nucleotide sequence ID" value="NZ_JACHOB010000001.1"/>
</dbReference>
<reference evidence="2 3" key="1">
    <citation type="submission" date="2020-08" db="EMBL/GenBank/DDBJ databases">
        <title>Genomic Encyclopedia of Type Strains, Phase IV (KMG-IV): sequencing the most valuable type-strain genomes for metagenomic binning, comparative biology and taxonomic classification.</title>
        <authorList>
            <person name="Goeker M."/>
        </authorList>
    </citation>
    <scope>NUCLEOTIDE SEQUENCE [LARGE SCALE GENOMIC DNA]</scope>
    <source>
        <strain evidence="2 3">DSM 102850</strain>
    </source>
</reference>
<dbReference type="PANTHER" id="PTHR35869:SF1">
    <property type="entry name" value="OUTER-MEMBRANE LIPOPROTEIN CARRIER PROTEIN"/>
    <property type="match status" value="1"/>
</dbReference>
<dbReference type="CDD" id="cd16325">
    <property type="entry name" value="LolA"/>
    <property type="match status" value="1"/>
</dbReference>
<evidence type="ECO:0000313" key="2">
    <source>
        <dbReference type="EMBL" id="MBB4658075.1"/>
    </source>
</evidence>
<keyword evidence="3" id="KW-1185">Reference proteome</keyword>
<keyword evidence="1" id="KW-0732">Signal</keyword>
<dbReference type="InterPro" id="IPR029046">
    <property type="entry name" value="LolA/LolB/LppX"/>
</dbReference>
<dbReference type="SUPFAM" id="SSF89392">
    <property type="entry name" value="Prokaryotic lipoproteins and lipoprotein localization factors"/>
    <property type="match status" value="1"/>
</dbReference>
<name>A0A840I150_9PROT</name>
<accession>A0A840I150</accession>
<protein>
    <submittedName>
        <fullName evidence="2">Outer membrane lipoprotein-sorting protein</fullName>
    </submittedName>
</protein>
<evidence type="ECO:0000313" key="3">
    <source>
        <dbReference type="Proteomes" id="UP000563524"/>
    </source>
</evidence>
<dbReference type="InterPro" id="IPR004564">
    <property type="entry name" value="OM_lipoprot_carrier_LolA-like"/>
</dbReference>
<dbReference type="Gene3D" id="2.50.20.10">
    <property type="entry name" value="Lipoprotein localisation LolA/LolB/LppX"/>
    <property type="match status" value="1"/>
</dbReference>
<evidence type="ECO:0000256" key="1">
    <source>
        <dbReference type="ARBA" id="ARBA00022729"/>
    </source>
</evidence>
<dbReference type="AlphaFoldDB" id="A0A840I150"/>
<dbReference type="Pfam" id="PF03548">
    <property type="entry name" value="LolA"/>
    <property type="match status" value="1"/>
</dbReference>
<proteinExistence type="predicted"/>
<keyword evidence="2" id="KW-0449">Lipoprotein</keyword>
<dbReference type="EMBL" id="JACHOB010000001">
    <property type="protein sequence ID" value="MBB4658075.1"/>
    <property type="molecule type" value="Genomic_DNA"/>
</dbReference>
<gene>
    <name evidence="2" type="ORF">GGQ59_000575</name>
</gene>